<dbReference type="FunFam" id="4.10.1000.40:FF:000006">
    <property type="entry name" value="Zinc finger CCCH domain-containing protein 14"/>
    <property type="match status" value="1"/>
</dbReference>
<keyword evidence="8" id="KW-0539">Nucleus</keyword>
<dbReference type="GO" id="GO:0008270">
    <property type="term" value="F:zinc ion binding"/>
    <property type="evidence" value="ECO:0007669"/>
    <property type="project" value="UniProtKB-KW"/>
</dbReference>
<feature type="domain" description="C3H1-type" evidence="10">
    <location>
        <begin position="165"/>
        <end position="190"/>
    </location>
</feature>
<dbReference type="Pfam" id="PF14608">
    <property type="entry name" value="zf-CCCH_2"/>
    <property type="match status" value="4"/>
</dbReference>
<keyword evidence="12" id="KW-1185">Reference proteome</keyword>
<reference evidence="11 12" key="1">
    <citation type="journal article" date="2024" name="Ann. Entomol. Soc. Am.">
        <title>Genomic analyses of the southern and eastern yellowjacket wasps (Hymenoptera: Vespidae) reveal evolutionary signatures of social life.</title>
        <authorList>
            <person name="Catto M.A."/>
            <person name="Caine P.B."/>
            <person name="Orr S.E."/>
            <person name="Hunt B.G."/>
            <person name="Goodisman M.A.D."/>
        </authorList>
    </citation>
    <scope>NUCLEOTIDE SEQUENCE [LARGE SCALE GENOMIC DNA]</scope>
    <source>
        <strain evidence="11">232</strain>
        <tissue evidence="11">Head and thorax</tissue>
    </source>
</reference>
<evidence type="ECO:0000256" key="1">
    <source>
        <dbReference type="ARBA" id="ARBA00004123"/>
    </source>
</evidence>
<dbReference type="Proteomes" id="UP001607303">
    <property type="component" value="Unassembled WGS sequence"/>
</dbReference>
<name>A0ABD2CG43_VESMC</name>
<gene>
    <name evidence="11" type="ORF">V1477_007957</name>
</gene>
<dbReference type="PANTHER" id="PTHR14738:SF29">
    <property type="entry name" value="ZINC FINGER CCCH DOMAIN-CONTAINING PROTEIN 14"/>
    <property type="match status" value="1"/>
</dbReference>
<dbReference type="AlphaFoldDB" id="A0ABD2CG43"/>
<comment type="subcellular location">
    <subcellularLocation>
        <location evidence="1">Nucleus</location>
    </subcellularLocation>
</comment>
<sequence length="270" mass="30391">MPHVTDEHMGVVMSLFQRSDNNQKFLVTLNGYNNNLAKEKAISDDEERLEMEVNEDDEMALLTVQNDTLGQSDSESNVLRITEVDDDGDSIIKDINEENNENCNTENVDAVESIPTKRRKLSPIVYNRSHSPSPVEVKSTMIYGSVTTTKHKRPNVESGVSTVIDKSKEKCRYWPNCTLGNKCAFMHPAVMCSAFPACKFGDKCAYKHPKCKFGLSCTKLGCVFSHPTQQCKYHPFCNKPACPYSHPVAHTALTSEANTQRAKFTWRRSD</sequence>
<evidence type="ECO:0000313" key="12">
    <source>
        <dbReference type="Proteomes" id="UP001607303"/>
    </source>
</evidence>
<protein>
    <recommendedName>
        <fullName evidence="3">Zinc finger CCCH domain-containing protein 14</fullName>
    </recommendedName>
</protein>
<dbReference type="PANTHER" id="PTHR14738">
    <property type="entry name" value="ZINC FINGER CCCH DOMAIN-CONTAINING PROTEIN 14"/>
    <property type="match status" value="1"/>
</dbReference>
<organism evidence="11 12">
    <name type="scientific">Vespula maculifrons</name>
    <name type="common">Eastern yellow jacket</name>
    <name type="synonym">Wasp</name>
    <dbReference type="NCBI Taxonomy" id="7453"/>
    <lineage>
        <taxon>Eukaryota</taxon>
        <taxon>Metazoa</taxon>
        <taxon>Ecdysozoa</taxon>
        <taxon>Arthropoda</taxon>
        <taxon>Hexapoda</taxon>
        <taxon>Insecta</taxon>
        <taxon>Pterygota</taxon>
        <taxon>Neoptera</taxon>
        <taxon>Endopterygota</taxon>
        <taxon>Hymenoptera</taxon>
        <taxon>Apocrita</taxon>
        <taxon>Aculeata</taxon>
        <taxon>Vespoidea</taxon>
        <taxon>Vespidae</taxon>
        <taxon>Vespinae</taxon>
        <taxon>Vespula</taxon>
    </lineage>
</organism>
<keyword evidence="7 9" id="KW-0862">Zinc</keyword>
<dbReference type="EMBL" id="JAYRBN010000054">
    <property type="protein sequence ID" value="KAL2743699.1"/>
    <property type="molecule type" value="Genomic_DNA"/>
</dbReference>
<proteinExistence type="inferred from homology"/>
<dbReference type="PROSITE" id="PS50103">
    <property type="entry name" value="ZF_C3H1"/>
    <property type="match status" value="1"/>
</dbReference>
<keyword evidence="6 9" id="KW-0863">Zinc-finger</keyword>
<evidence type="ECO:0000256" key="5">
    <source>
        <dbReference type="ARBA" id="ARBA00022737"/>
    </source>
</evidence>
<dbReference type="Gene3D" id="4.10.1000.40">
    <property type="match status" value="2"/>
</dbReference>
<dbReference type="GO" id="GO:0005634">
    <property type="term" value="C:nucleus"/>
    <property type="evidence" value="ECO:0007669"/>
    <property type="project" value="UniProtKB-SubCell"/>
</dbReference>
<feature type="zinc finger region" description="C3H1-type" evidence="9">
    <location>
        <begin position="165"/>
        <end position="190"/>
    </location>
</feature>
<accession>A0ABD2CG43</accession>
<evidence type="ECO:0000313" key="11">
    <source>
        <dbReference type="EMBL" id="KAL2743699.1"/>
    </source>
</evidence>
<dbReference type="InterPro" id="IPR000571">
    <property type="entry name" value="Znf_CCCH"/>
</dbReference>
<dbReference type="SMART" id="SM00356">
    <property type="entry name" value="ZnF_C3H1"/>
    <property type="match status" value="3"/>
</dbReference>
<evidence type="ECO:0000259" key="10">
    <source>
        <dbReference type="PROSITE" id="PS50103"/>
    </source>
</evidence>
<keyword evidence="5" id="KW-0677">Repeat</keyword>
<dbReference type="InterPro" id="IPR040366">
    <property type="entry name" value="Nab2/ZC3H14"/>
</dbReference>
<evidence type="ECO:0000256" key="3">
    <source>
        <dbReference type="ARBA" id="ARBA00015071"/>
    </source>
</evidence>
<evidence type="ECO:0000256" key="4">
    <source>
        <dbReference type="ARBA" id="ARBA00022723"/>
    </source>
</evidence>
<comment type="similarity">
    <text evidence="2">Belongs to the ZC3H14 family.</text>
</comment>
<comment type="caution">
    <text evidence="11">The sequence shown here is derived from an EMBL/GenBank/DDBJ whole genome shotgun (WGS) entry which is preliminary data.</text>
</comment>
<evidence type="ECO:0000256" key="9">
    <source>
        <dbReference type="PROSITE-ProRule" id="PRU00723"/>
    </source>
</evidence>
<evidence type="ECO:0000256" key="7">
    <source>
        <dbReference type="ARBA" id="ARBA00022833"/>
    </source>
</evidence>
<keyword evidence="4 9" id="KW-0479">Metal-binding</keyword>
<evidence type="ECO:0000256" key="2">
    <source>
        <dbReference type="ARBA" id="ARBA00008423"/>
    </source>
</evidence>
<evidence type="ECO:0000256" key="8">
    <source>
        <dbReference type="ARBA" id="ARBA00023242"/>
    </source>
</evidence>
<evidence type="ECO:0000256" key="6">
    <source>
        <dbReference type="ARBA" id="ARBA00022771"/>
    </source>
</evidence>